<dbReference type="Proteomes" id="UP000295184">
    <property type="component" value="Unassembled WGS sequence"/>
</dbReference>
<sequence>MALVNRENQLLANGFYYRLNENGEAIICGAEVWPEVLIIPEALDGHTVVEIGDYAFDTDNAADSVCFCNGPVSMAQISANFMDIMVADMVRNRLKKVVLPESIRRIGSCSFYQNNGITEINIPRNVREIGALAFANVWGVKRFEIPVGANVYKEYPDDEWWDDQAAFEGCEGAEIVFV</sequence>
<evidence type="ECO:0000313" key="2">
    <source>
        <dbReference type="Proteomes" id="UP000295184"/>
    </source>
</evidence>
<evidence type="ECO:0000313" key="1">
    <source>
        <dbReference type="EMBL" id="TCL57086.1"/>
    </source>
</evidence>
<name>A0A4R1QT60_9FIRM</name>
<dbReference type="OrthoDB" id="1779508at2"/>
<gene>
    <name evidence="1" type="ORF">EDD77_11181</name>
</gene>
<dbReference type="AlphaFoldDB" id="A0A4R1QT60"/>
<dbReference type="RefSeq" id="WP_058963335.1">
    <property type="nucleotide sequence ID" value="NZ_CABKVM010000014.1"/>
</dbReference>
<dbReference type="Pfam" id="PF13306">
    <property type="entry name" value="LRR_5"/>
    <property type="match status" value="1"/>
</dbReference>
<organism evidence="1 2">
    <name type="scientific">Allofournierella massiliensis</name>
    <dbReference type="NCBI Taxonomy" id="1650663"/>
    <lineage>
        <taxon>Bacteria</taxon>
        <taxon>Bacillati</taxon>
        <taxon>Bacillota</taxon>
        <taxon>Clostridia</taxon>
        <taxon>Eubacteriales</taxon>
        <taxon>Oscillospiraceae</taxon>
        <taxon>Allofournierella</taxon>
    </lineage>
</organism>
<dbReference type="EMBL" id="SLUM01000011">
    <property type="protein sequence ID" value="TCL57086.1"/>
    <property type="molecule type" value="Genomic_DNA"/>
</dbReference>
<dbReference type="InterPro" id="IPR026906">
    <property type="entry name" value="LRR_5"/>
</dbReference>
<protein>
    <submittedName>
        <fullName evidence="1">Leucine rich repeat (LRR) protein</fullName>
    </submittedName>
</protein>
<proteinExistence type="predicted"/>
<reference evidence="1 2" key="1">
    <citation type="submission" date="2019-03" db="EMBL/GenBank/DDBJ databases">
        <title>Genomic Encyclopedia of Type Strains, Phase IV (KMG-IV): sequencing the most valuable type-strain genomes for metagenomic binning, comparative biology and taxonomic classification.</title>
        <authorList>
            <person name="Goeker M."/>
        </authorList>
    </citation>
    <scope>NUCLEOTIDE SEQUENCE [LARGE SCALE GENOMIC DNA]</scope>
    <source>
        <strain evidence="1 2">DSM 100451</strain>
    </source>
</reference>
<accession>A0A4R1QT60</accession>
<dbReference type="Gene3D" id="3.80.10.10">
    <property type="entry name" value="Ribonuclease Inhibitor"/>
    <property type="match status" value="1"/>
</dbReference>
<dbReference type="InterPro" id="IPR032675">
    <property type="entry name" value="LRR_dom_sf"/>
</dbReference>
<dbReference type="STRING" id="1650663.GCA_001486665_00833"/>
<comment type="caution">
    <text evidence="1">The sequence shown here is derived from an EMBL/GenBank/DDBJ whole genome shotgun (WGS) entry which is preliminary data.</text>
</comment>